<dbReference type="InterPro" id="IPR016181">
    <property type="entry name" value="Acyl_CoA_acyltransferase"/>
</dbReference>
<dbReference type="Pfam" id="PF13508">
    <property type="entry name" value="Acetyltransf_7"/>
    <property type="match status" value="1"/>
</dbReference>
<dbReference type="AlphaFoldDB" id="A0A1H2T9S0"/>
<dbReference type="STRING" id="1007099.SAMN05216287_0903"/>
<accession>A0A1H2T9S0</accession>
<sequence>MIRKATPADLPALLDIWLEATQQAHDFIEPSFWEGKFEDMRDHYLPSADVWLYERDGRPLGFFALQEHILAALFVSPSEHGQGIGSALLEKARSMTDGLELSVYERNSEAVAFYQKHGFCQIDLRTDQRAGHVELVMLDCTQMDGAERRAADREAVELMQPG</sequence>
<feature type="domain" description="N-acetyltransferase" evidence="3">
    <location>
        <begin position="1"/>
        <end position="140"/>
    </location>
</feature>
<dbReference type="EMBL" id="FNNU01000001">
    <property type="protein sequence ID" value="SDW39999.1"/>
    <property type="molecule type" value="Genomic_DNA"/>
</dbReference>
<dbReference type="PANTHER" id="PTHR43800">
    <property type="entry name" value="PEPTIDYL-LYSINE N-ACETYLTRANSFERASE YJAB"/>
    <property type="match status" value="1"/>
</dbReference>
<dbReference type="OrthoDB" id="9789605at2"/>
<dbReference type="SUPFAM" id="SSF55729">
    <property type="entry name" value="Acyl-CoA N-acyltransferases (Nat)"/>
    <property type="match status" value="1"/>
</dbReference>
<evidence type="ECO:0000256" key="1">
    <source>
        <dbReference type="ARBA" id="ARBA00022679"/>
    </source>
</evidence>
<dbReference type="PROSITE" id="PS51186">
    <property type="entry name" value="GNAT"/>
    <property type="match status" value="1"/>
</dbReference>
<dbReference type="NCBIfam" id="NF007853">
    <property type="entry name" value="PRK10562.1"/>
    <property type="match status" value="1"/>
</dbReference>
<dbReference type="Gene3D" id="3.40.630.30">
    <property type="match status" value="1"/>
</dbReference>
<dbReference type="Proteomes" id="UP000243778">
    <property type="component" value="Unassembled WGS sequence"/>
</dbReference>
<keyword evidence="5" id="KW-1185">Reference proteome</keyword>
<evidence type="ECO:0000256" key="2">
    <source>
        <dbReference type="ARBA" id="ARBA00023315"/>
    </source>
</evidence>
<dbReference type="RefSeq" id="WP_090224953.1">
    <property type="nucleotide sequence ID" value="NZ_FNNU01000001.1"/>
</dbReference>
<dbReference type="PANTHER" id="PTHR43800:SF1">
    <property type="entry name" value="PEPTIDYL-LYSINE N-ACETYLTRANSFERASE YJAB"/>
    <property type="match status" value="1"/>
</dbReference>
<reference evidence="5" key="1">
    <citation type="submission" date="2016-10" db="EMBL/GenBank/DDBJ databases">
        <authorList>
            <person name="Varghese N."/>
            <person name="Submissions S."/>
        </authorList>
    </citation>
    <scope>NUCLEOTIDE SEQUENCE [LARGE SCALE GENOMIC DNA]</scope>
    <source>
        <strain evidence="5">NRRL B-59562</strain>
    </source>
</reference>
<organism evidence="4 5">
    <name type="scientific">Pseudomonas kuykendallii</name>
    <dbReference type="NCBI Taxonomy" id="1007099"/>
    <lineage>
        <taxon>Bacteria</taxon>
        <taxon>Pseudomonadati</taxon>
        <taxon>Pseudomonadota</taxon>
        <taxon>Gammaproteobacteria</taxon>
        <taxon>Pseudomonadales</taxon>
        <taxon>Pseudomonadaceae</taxon>
        <taxon>Pseudomonas</taxon>
    </lineage>
</organism>
<protein>
    <submittedName>
        <fullName evidence="4">Putative acetyltransferase</fullName>
    </submittedName>
</protein>
<dbReference type="GO" id="GO:0016747">
    <property type="term" value="F:acyltransferase activity, transferring groups other than amino-acyl groups"/>
    <property type="evidence" value="ECO:0007669"/>
    <property type="project" value="InterPro"/>
</dbReference>
<keyword evidence="1 4" id="KW-0808">Transferase</keyword>
<proteinExistence type="predicted"/>
<name>A0A1H2T9S0_9PSED</name>
<dbReference type="InterPro" id="IPR000182">
    <property type="entry name" value="GNAT_dom"/>
</dbReference>
<evidence type="ECO:0000259" key="3">
    <source>
        <dbReference type="PROSITE" id="PS51186"/>
    </source>
</evidence>
<keyword evidence="2" id="KW-0012">Acyltransferase</keyword>
<evidence type="ECO:0000313" key="5">
    <source>
        <dbReference type="Proteomes" id="UP000243778"/>
    </source>
</evidence>
<dbReference type="CDD" id="cd04301">
    <property type="entry name" value="NAT_SF"/>
    <property type="match status" value="1"/>
</dbReference>
<gene>
    <name evidence="4" type="ORF">SAMN05216287_0903</name>
</gene>
<evidence type="ECO:0000313" key="4">
    <source>
        <dbReference type="EMBL" id="SDW39999.1"/>
    </source>
</evidence>